<dbReference type="AlphaFoldDB" id="A0A9P9RB16"/>
<dbReference type="EMBL" id="JAGTJS010000003">
    <property type="protein sequence ID" value="KAH7272976.1"/>
    <property type="molecule type" value="Genomic_DNA"/>
</dbReference>
<sequence length="214" mass="23853">MPNSSLRRTSWMFILTLALVLVVVSRESVHIVSRFNSVKEVVARSVSVTDRMIPHMAQFADLGHGWTYQISAHPGRVTRKMLTSLSTEAPIPTEEWQSLCVRESRAPDWDCIGTNSSSEGNSCWPSALVTSEPRGTLTFWDTAYVFLSSGRPQENKGNCSIPSTMASVTVYSESLIRGSTRKRGKINEPTRSRCSRDGLGLLVRIFSRVERRGT</sequence>
<evidence type="ECO:0000313" key="3">
    <source>
        <dbReference type="Proteomes" id="UP000736672"/>
    </source>
</evidence>
<evidence type="ECO:0000313" key="2">
    <source>
        <dbReference type="EMBL" id="KAH7272976.1"/>
    </source>
</evidence>
<protein>
    <submittedName>
        <fullName evidence="2">Uncharacterized protein</fullName>
    </submittedName>
</protein>
<feature type="chain" id="PRO_5040124965" evidence="1">
    <location>
        <begin position="27"/>
        <end position="214"/>
    </location>
</feature>
<evidence type="ECO:0000256" key="1">
    <source>
        <dbReference type="SAM" id="SignalP"/>
    </source>
</evidence>
<dbReference type="Proteomes" id="UP000736672">
    <property type="component" value="Unassembled WGS sequence"/>
</dbReference>
<organism evidence="2 3">
    <name type="scientific">Fusarium solani</name>
    <name type="common">Filamentous fungus</name>
    <dbReference type="NCBI Taxonomy" id="169388"/>
    <lineage>
        <taxon>Eukaryota</taxon>
        <taxon>Fungi</taxon>
        <taxon>Dikarya</taxon>
        <taxon>Ascomycota</taxon>
        <taxon>Pezizomycotina</taxon>
        <taxon>Sordariomycetes</taxon>
        <taxon>Hypocreomycetidae</taxon>
        <taxon>Hypocreales</taxon>
        <taxon>Nectriaceae</taxon>
        <taxon>Fusarium</taxon>
        <taxon>Fusarium solani species complex</taxon>
    </lineage>
</organism>
<name>A0A9P9RB16_FUSSL</name>
<feature type="signal peptide" evidence="1">
    <location>
        <begin position="1"/>
        <end position="26"/>
    </location>
</feature>
<gene>
    <name evidence="2" type="ORF">B0J15DRAFT_460702</name>
</gene>
<keyword evidence="1" id="KW-0732">Signal</keyword>
<proteinExistence type="predicted"/>
<keyword evidence="3" id="KW-1185">Reference proteome</keyword>
<comment type="caution">
    <text evidence="2">The sequence shown here is derived from an EMBL/GenBank/DDBJ whole genome shotgun (WGS) entry which is preliminary data.</text>
</comment>
<accession>A0A9P9RB16</accession>
<reference evidence="2" key="1">
    <citation type="journal article" date="2021" name="Nat. Commun.">
        <title>Genetic determinants of endophytism in the Arabidopsis root mycobiome.</title>
        <authorList>
            <person name="Mesny F."/>
            <person name="Miyauchi S."/>
            <person name="Thiergart T."/>
            <person name="Pickel B."/>
            <person name="Atanasova L."/>
            <person name="Karlsson M."/>
            <person name="Huettel B."/>
            <person name="Barry K.W."/>
            <person name="Haridas S."/>
            <person name="Chen C."/>
            <person name="Bauer D."/>
            <person name="Andreopoulos W."/>
            <person name="Pangilinan J."/>
            <person name="LaButti K."/>
            <person name="Riley R."/>
            <person name="Lipzen A."/>
            <person name="Clum A."/>
            <person name="Drula E."/>
            <person name="Henrissat B."/>
            <person name="Kohler A."/>
            <person name="Grigoriev I.V."/>
            <person name="Martin F.M."/>
            <person name="Hacquard S."/>
        </authorList>
    </citation>
    <scope>NUCLEOTIDE SEQUENCE</scope>
    <source>
        <strain evidence="2">FSSC 5 MPI-SDFR-AT-0091</strain>
    </source>
</reference>